<dbReference type="AlphaFoldDB" id="A0A518BXN7"/>
<evidence type="ECO:0000256" key="2">
    <source>
        <dbReference type="ARBA" id="ARBA00022679"/>
    </source>
</evidence>
<reference evidence="3 4" key="1">
    <citation type="submission" date="2019-02" db="EMBL/GenBank/DDBJ databases">
        <title>Deep-cultivation of Planctomycetes and their phenomic and genomic characterization uncovers novel biology.</title>
        <authorList>
            <person name="Wiegand S."/>
            <person name="Jogler M."/>
            <person name="Boedeker C."/>
            <person name="Pinto D."/>
            <person name="Vollmers J."/>
            <person name="Rivas-Marin E."/>
            <person name="Kohn T."/>
            <person name="Peeters S.H."/>
            <person name="Heuer A."/>
            <person name="Rast P."/>
            <person name="Oberbeckmann S."/>
            <person name="Bunk B."/>
            <person name="Jeske O."/>
            <person name="Meyerdierks A."/>
            <person name="Storesund J.E."/>
            <person name="Kallscheuer N."/>
            <person name="Luecker S."/>
            <person name="Lage O.M."/>
            <person name="Pohl T."/>
            <person name="Merkel B.J."/>
            <person name="Hornburger P."/>
            <person name="Mueller R.-W."/>
            <person name="Bruemmer F."/>
            <person name="Labrenz M."/>
            <person name="Spormann A.M."/>
            <person name="Op den Camp H."/>
            <person name="Overmann J."/>
            <person name="Amann R."/>
            <person name="Jetten M.S.M."/>
            <person name="Mascher T."/>
            <person name="Medema M.H."/>
            <person name="Devos D.P."/>
            <person name="Kaster A.-K."/>
            <person name="Ovreas L."/>
            <person name="Rohde M."/>
            <person name="Galperin M.Y."/>
            <person name="Jogler C."/>
        </authorList>
    </citation>
    <scope>NUCLEOTIDE SEQUENCE [LARGE SCALE GENOMIC DNA]</scope>
    <source>
        <strain evidence="3 4">Pan265</strain>
    </source>
</reference>
<sequence>MRLLWITSRWGGHARWRLGDLRDVVAVLRERGHEVRVVAADASDDAPACEGVATAEGVRLRPEGRAMVRFAAWAQELEASGDHDVSVSLTSLVSADLMMPTESLWSVGLGRRRRRVRSTLSPWLRKLVRIESRAMDRQRTGRLLAFDDDLWRQVAACPSGPASPTGTLAPPVTIEALAEEERRVRVDRLRYGLDIPESDRLVVCASLRPSEDIVDAVLRAHAGLVRSGYRVTLLLATWVGYRLNDRIARLGARERVRLVGTPERLPDLLRAADLVVHPAHDGAGELLVPMALCLGRPMVVSDRAGGIDRVTDSGAAVRVLPFGASAQDWAGAIRGVLETEPGPCEERGDLIEAHGVLVAAASVEAQLIACQALKQQGQAKTADA</sequence>
<accession>A0A518BXN7</accession>
<organism evidence="3 4">
    <name type="scientific">Mucisphaera calidilacus</name>
    <dbReference type="NCBI Taxonomy" id="2527982"/>
    <lineage>
        <taxon>Bacteria</taxon>
        <taxon>Pseudomonadati</taxon>
        <taxon>Planctomycetota</taxon>
        <taxon>Phycisphaerae</taxon>
        <taxon>Phycisphaerales</taxon>
        <taxon>Phycisphaeraceae</taxon>
        <taxon>Mucisphaera</taxon>
    </lineage>
</organism>
<dbReference type="Gene3D" id="3.40.50.2000">
    <property type="entry name" value="Glycogen Phosphorylase B"/>
    <property type="match status" value="2"/>
</dbReference>
<evidence type="ECO:0000313" key="4">
    <source>
        <dbReference type="Proteomes" id="UP000320386"/>
    </source>
</evidence>
<dbReference type="PANTHER" id="PTHR12526:SF510">
    <property type="entry name" value="D-INOSITOL 3-PHOSPHATE GLYCOSYLTRANSFERASE"/>
    <property type="match status" value="1"/>
</dbReference>
<keyword evidence="4" id="KW-1185">Reference proteome</keyword>
<name>A0A518BXN7_9BACT</name>
<evidence type="ECO:0000313" key="3">
    <source>
        <dbReference type="EMBL" id="QDU71739.1"/>
    </source>
</evidence>
<dbReference type="PANTHER" id="PTHR12526">
    <property type="entry name" value="GLYCOSYLTRANSFERASE"/>
    <property type="match status" value="1"/>
</dbReference>
<evidence type="ECO:0000256" key="1">
    <source>
        <dbReference type="ARBA" id="ARBA00022676"/>
    </source>
</evidence>
<keyword evidence="1" id="KW-0328">Glycosyltransferase</keyword>
<dbReference type="OrthoDB" id="9795746at2"/>
<dbReference type="Proteomes" id="UP000320386">
    <property type="component" value="Chromosome"/>
</dbReference>
<dbReference type="GO" id="GO:0016757">
    <property type="term" value="F:glycosyltransferase activity"/>
    <property type="evidence" value="ECO:0007669"/>
    <property type="project" value="UniProtKB-KW"/>
</dbReference>
<dbReference type="KEGG" id="mcad:Pan265_15920"/>
<dbReference type="RefSeq" id="WP_145445943.1">
    <property type="nucleotide sequence ID" value="NZ_CP036280.1"/>
</dbReference>
<protein>
    <submittedName>
        <fullName evidence="3">Glycosyl transferases group 1</fullName>
    </submittedName>
</protein>
<dbReference type="EMBL" id="CP036280">
    <property type="protein sequence ID" value="QDU71739.1"/>
    <property type="molecule type" value="Genomic_DNA"/>
</dbReference>
<gene>
    <name evidence="3" type="ORF">Pan265_15920</name>
</gene>
<keyword evidence="2 3" id="KW-0808">Transferase</keyword>
<proteinExistence type="predicted"/>
<dbReference type="SUPFAM" id="SSF53756">
    <property type="entry name" value="UDP-Glycosyltransferase/glycogen phosphorylase"/>
    <property type="match status" value="1"/>
</dbReference>
<dbReference type="Pfam" id="PF13692">
    <property type="entry name" value="Glyco_trans_1_4"/>
    <property type="match status" value="1"/>
</dbReference>